<dbReference type="InterPro" id="IPR034660">
    <property type="entry name" value="DinB/YfiT-like"/>
</dbReference>
<comment type="caution">
    <text evidence="2">The sequence shown here is derived from an EMBL/GenBank/DDBJ whole genome shotgun (WGS) entry which is preliminary data.</text>
</comment>
<accession>A0ABD5I0T6</accession>
<feature type="domain" description="DinB-like" evidence="1">
    <location>
        <begin position="61"/>
        <end position="196"/>
    </location>
</feature>
<dbReference type="Pfam" id="PF12867">
    <property type="entry name" value="DinB_2"/>
    <property type="match status" value="1"/>
</dbReference>
<gene>
    <name evidence="2" type="ORF">BTTOUR_18750</name>
</gene>
<proteinExistence type="predicted"/>
<dbReference type="AlphaFoldDB" id="A0ABD5I0T6"/>
<dbReference type="Proteomes" id="UP001272716">
    <property type="component" value="Unassembled WGS sequence"/>
</dbReference>
<dbReference type="InterPro" id="IPR024775">
    <property type="entry name" value="DinB-like"/>
</dbReference>
<reference evidence="2 3" key="1">
    <citation type="submission" date="2023-10" db="EMBL/GenBank/DDBJ databases">
        <title>Draft Genome Sequence of Bacillus thuringiensis serovar. toumanoffi 4059: Identification of a Novel Cry Protein Candidate.</title>
        <authorList>
            <person name="Murdoch R.W."/>
            <person name="Gemler B."/>
            <person name="Heater B.S."/>
        </authorList>
    </citation>
    <scope>NUCLEOTIDE SEQUENCE [LARGE SCALE GENOMIC DNA]</scope>
    <source>
        <strain evidence="2 3">4059</strain>
    </source>
</reference>
<sequence length="209" mass="24393">MYIHLHFQINLEFFYVKLYIKIKHKTKRMIRMQIRPQASEYNSYYATYTNLVSDGNIIHILEQQMKETNLLLKGISDSEGLFRYAPTKWSIKEVIGHIADTERIMAYRLLSIARGETAELPGYNDDMYVLRAAFDKQSMQDLLENLIVVRQSTLHLLRSLDKEAWSQRGNANNSEVTVRALAYIIAGHELHHLQIIKERYLGSNLYPAT</sequence>
<organism evidence="2 3">
    <name type="scientific">Bacillus thuringiensis serovar toumanoffi</name>
    <dbReference type="NCBI Taxonomy" id="180862"/>
    <lineage>
        <taxon>Bacteria</taxon>
        <taxon>Bacillati</taxon>
        <taxon>Bacillota</taxon>
        <taxon>Bacilli</taxon>
        <taxon>Bacillales</taxon>
        <taxon>Bacillaceae</taxon>
        <taxon>Bacillus</taxon>
        <taxon>Bacillus cereus group</taxon>
    </lineage>
</organism>
<protein>
    <submittedName>
        <fullName evidence="2">DinB family protein</fullName>
    </submittedName>
</protein>
<name>A0ABD5I0T6_BACTU</name>
<evidence type="ECO:0000259" key="1">
    <source>
        <dbReference type="Pfam" id="PF12867"/>
    </source>
</evidence>
<dbReference type="Gene3D" id="1.20.120.450">
    <property type="entry name" value="dinb family like domain"/>
    <property type="match status" value="1"/>
</dbReference>
<dbReference type="EMBL" id="JAWQCK010000007">
    <property type="protein sequence ID" value="MDW9210779.1"/>
    <property type="molecule type" value="Genomic_DNA"/>
</dbReference>
<evidence type="ECO:0000313" key="3">
    <source>
        <dbReference type="Proteomes" id="UP001272716"/>
    </source>
</evidence>
<evidence type="ECO:0000313" key="2">
    <source>
        <dbReference type="EMBL" id="MDW9210779.1"/>
    </source>
</evidence>
<dbReference type="SUPFAM" id="SSF109854">
    <property type="entry name" value="DinB/YfiT-like putative metalloenzymes"/>
    <property type="match status" value="1"/>
</dbReference>